<evidence type="ECO:0000313" key="3">
    <source>
        <dbReference type="Proteomes" id="UP000673821"/>
    </source>
</evidence>
<keyword evidence="3" id="KW-1185">Reference proteome</keyword>
<feature type="compositionally biased region" description="Basic and acidic residues" evidence="1">
    <location>
        <begin position="24"/>
        <end position="35"/>
    </location>
</feature>
<reference evidence="2 3" key="1">
    <citation type="submission" date="2021-02" db="EMBL/GenBank/DDBJ databases">
        <authorList>
            <person name="Vanwijnsberghe S."/>
        </authorList>
    </citation>
    <scope>NUCLEOTIDE SEQUENCE [LARGE SCALE GENOMIC DNA]</scope>
    <source>
        <strain evidence="2 3">R-69776</strain>
    </source>
</reference>
<comment type="caution">
    <text evidence="2">The sequence shown here is derived from an EMBL/GenBank/DDBJ whole genome shotgun (WGS) entry which is preliminary data.</text>
</comment>
<proteinExistence type="predicted"/>
<dbReference type="EMBL" id="CAJNBH010000013">
    <property type="protein sequence ID" value="CAE6785869.1"/>
    <property type="molecule type" value="Genomic_DNA"/>
</dbReference>
<name>A0ABN7M8P5_9BURK</name>
<sequence length="535" mass="57804">MSEQIKTETIEAEVPATLESRPGPCDDRAKPHENAGEAEAPQRPCIEVIAMAYNQHGQQPRCVVDFPHGSGYRARRLVETRAFTSVKRARDALAKAGVPLAIVPDDSTLTAIVNATPPATGMYNVQRGWSRGCDVGLIYRHGNTAYTSSGPIAVFADGPVPEPQRGSDTGKLLAALAEDHSPGTFILMAAHCASPLVNLLDCAPIVMIASGVSASEVERLTMLAKSAFGTKPAAQHARRKDTDDTPIQLVNVKSRKEAFAYARVQLETHTTDGNRGNSIGRAHAPVTLILTTEADAPGQLASPMPPSGCIEIHLDASSPDAANTPTQASPDLTAYRDAGAAEAYIEALLRKQESAARYADTNLPRYVERYLAMAKSLLNDGAYLAAAHSFALLRYALTCGYNFDIIPWSTETAHEVMDACVKRLADHCSKREAAFERHVFDAVKKLANPGSSNQRAKFDDREVRFKTINGNELMLIDCGTFDASVVGHLDKARVLDALRKRRLLVTNGDGAQYQARVNGDRTRFYAVDAAVLRAL</sequence>
<feature type="region of interest" description="Disordered" evidence="1">
    <location>
        <begin position="1"/>
        <end position="41"/>
    </location>
</feature>
<dbReference type="RefSeq" id="WP_200659221.1">
    <property type="nucleotide sequence ID" value="NZ_CAJNBH010000013.1"/>
</dbReference>
<evidence type="ECO:0000313" key="2">
    <source>
        <dbReference type="EMBL" id="CAE6785869.1"/>
    </source>
</evidence>
<protein>
    <submittedName>
        <fullName evidence="2">Uncharacterized protein</fullName>
    </submittedName>
</protein>
<accession>A0ABN7M8P5</accession>
<dbReference type="Proteomes" id="UP000673821">
    <property type="component" value="Unassembled WGS sequence"/>
</dbReference>
<evidence type="ECO:0000256" key="1">
    <source>
        <dbReference type="SAM" id="MobiDB-lite"/>
    </source>
</evidence>
<gene>
    <name evidence="2" type="ORF">R69776_04539</name>
</gene>
<organism evidence="2 3">
    <name type="scientific">Paraburkholderia nemoris</name>
    <dbReference type="NCBI Taxonomy" id="2793076"/>
    <lineage>
        <taxon>Bacteria</taxon>
        <taxon>Pseudomonadati</taxon>
        <taxon>Pseudomonadota</taxon>
        <taxon>Betaproteobacteria</taxon>
        <taxon>Burkholderiales</taxon>
        <taxon>Burkholderiaceae</taxon>
        <taxon>Paraburkholderia</taxon>
    </lineage>
</organism>